<gene>
    <name evidence="8" type="ORF">GCM10011385_05630</name>
</gene>
<keyword evidence="9" id="KW-1185">Reference proteome</keyword>
<feature type="transmembrane region" description="Helical" evidence="6">
    <location>
        <begin position="265"/>
        <end position="282"/>
    </location>
</feature>
<evidence type="ECO:0000256" key="4">
    <source>
        <dbReference type="ARBA" id="ARBA00022989"/>
    </source>
</evidence>
<protein>
    <submittedName>
        <fullName evidence="8">Membrane protein</fullName>
    </submittedName>
</protein>
<dbReference type="PANTHER" id="PTHR22911:SF6">
    <property type="entry name" value="SOLUTE CARRIER FAMILY 35 MEMBER G1"/>
    <property type="match status" value="1"/>
</dbReference>
<evidence type="ECO:0000256" key="5">
    <source>
        <dbReference type="ARBA" id="ARBA00023136"/>
    </source>
</evidence>
<evidence type="ECO:0000256" key="3">
    <source>
        <dbReference type="ARBA" id="ARBA00022692"/>
    </source>
</evidence>
<feature type="transmembrane region" description="Helical" evidence="6">
    <location>
        <begin position="148"/>
        <end position="165"/>
    </location>
</feature>
<dbReference type="EMBL" id="BMIF01000001">
    <property type="protein sequence ID" value="GGA54903.1"/>
    <property type="molecule type" value="Genomic_DNA"/>
</dbReference>
<keyword evidence="5 6" id="KW-0472">Membrane</keyword>
<dbReference type="SUPFAM" id="SSF103481">
    <property type="entry name" value="Multidrug resistance efflux transporter EmrE"/>
    <property type="match status" value="2"/>
</dbReference>
<organism evidence="8 9">
    <name type="scientific">Nitratireductor aestuarii</name>
    <dbReference type="NCBI Taxonomy" id="1735103"/>
    <lineage>
        <taxon>Bacteria</taxon>
        <taxon>Pseudomonadati</taxon>
        <taxon>Pseudomonadota</taxon>
        <taxon>Alphaproteobacteria</taxon>
        <taxon>Hyphomicrobiales</taxon>
        <taxon>Phyllobacteriaceae</taxon>
        <taxon>Nitratireductor</taxon>
    </lineage>
</organism>
<feature type="transmembrane region" description="Helical" evidence="6">
    <location>
        <begin position="124"/>
        <end position="142"/>
    </location>
</feature>
<accession>A0A916VZG3</accession>
<evidence type="ECO:0000313" key="8">
    <source>
        <dbReference type="EMBL" id="GGA54903.1"/>
    </source>
</evidence>
<dbReference type="Proteomes" id="UP000636264">
    <property type="component" value="Unassembled WGS sequence"/>
</dbReference>
<proteinExistence type="inferred from homology"/>
<dbReference type="AlphaFoldDB" id="A0A916VZG3"/>
<feature type="transmembrane region" description="Helical" evidence="6">
    <location>
        <begin position="177"/>
        <end position="198"/>
    </location>
</feature>
<dbReference type="PANTHER" id="PTHR22911">
    <property type="entry name" value="ACYL-MALONYL CONDENSING ENZYME-RELATED"/>
    <property type="match status" value="1"/>
</dbReference>
<comment type="similarity">
    <text evidence="2">Belongs to the drug/metabolite transporter (DMT) superfamily. 10 TMS drug/metabolite exporter (DME) (TC 2.A.7.3) family.</text>
</comment>
<evidence type="ECO:0000256" key="1">
    <source>
        <dbReference type="ARBA" id="ARBA00004141"/>
    </source>
</evidence>
<feature type="domain" description="EamA" evidence="7">
    <location>
        <begin position="148"/>
        <end position="276"/>
    </location>
</feature>
<comment type="caution">
    <text evidence="8">The sequence shown here is derived from an EMBL/GenBank/DDBJ whole genome shotgun (WGS) entry which is preliminary data.</text>
</comment>
<feature type="domain" description="EamA" evidence="7">
    <location>
        <begin position="6"/>
        <end position="138"/>
    </location>
</feature>
<dbReference type="InterPro" id="IPR037185">
    <property type="entry name" value="EmrE-like"/>
</dbReference>
<evidence type="ECO:0000256" key="6">
    <source>
        <dbReference type="SAM" id="Phobius"/>
    </source>
</evidence>
<keyword evidence="3 6" id="KW-0812">Transmembrane</keyword>
<evidence type="ECO:0000256" key="2">
    <source>
        <dbReference type="ARBA" id="ARBA00009853"/>
    </source>
</evidence>
<dbReference type="Pfam" id="PF00892">
    <property type="entry name" value="EamA"/>
    <property type="match status" value="2"/>
</dbReference>
<comment type="subcellular location">
    <subcellularLocation>
        <location evidence="1">Membrane</location>
        <topology evidence="1">Multi-pass membrane protein</topology>
    </subcellularLocation>
</comment>
<dbReference type="InterPro" id="IPR000620">
    <property type="entry name" value="EamA_dom"/>
</dbReference>
<reference evidence="8" key="1">
    <citation type="journal article" date="2014" name="Int. J. Syst. Evol. Microbiol.">
        <title>Complete genome sequence of Corynebacterium casei LMG S-19264T (=DSM 44701T), isolated from a smear-ripened cheese.</title>
        <authorList>
            <consortium name="US DOE Joint Genome Institute (JGI-PGF)"/>
            <person name="Walter F."/>
            <person name="Albersmeier A."/>
            <person name="Kalinowski J."/>
            <person name="Ruckert C."/>
        </authorList>
    </citation>
    <scope>NUCLEOTIDE SEQUENCE</scope>
    <source>
        <strain evidence="8">CGMCC 1.15320</strain>
    </source>
</reference>
<evidence type="ECO:0000313" key="9">
    <source>
        <dbReference type="Proteomes" id="UP000636264"/>
    </source>
</evidence>
<feature type="transmembrane region" description="Helical" evidence="6">
    <location>
        <begin position="35"/>
        <end position="57"/>
    </location>
</feature>
<evidence type="ECO:0000259" key="7">
    <source>
        <dbReference type="Pfam" id="PF00892"/>
    </source>
</evidence>
<dbReference type="GO" id="GO:0016020">
    <property type="term" value="C:membrane"/>
    <property type="evidence" value="ECO:0007669"/>
    <property type="project" value="UniProtKB-SubCell"/>
</dbReference>
<feature type="transmembrane region" description="Helical" evidence="6">
    <location>
        <begin position="93"/>
        <end position="115"/>
    </location>
</feature>
<feature type="transmembrane region" description="Helical" evidence="6">
    <location>
        <begin position="242"/>
        <end position="259"/>
    </location>
</feature>
<dbReference type="RefSeq" id="WP_188719407.1">
    <property type="nucleotide sequence ID" value="NZ_BMIF01000001.1"/>
</dbReference>
<feature type="transmembrane region" description="Helical" evidence="6">
    <location>
        <begin position="64"/>
        <end position="87"/>
    </location>
</feature>
<reference evidence="8" key="2">
    <citation type="submission" date="2020-09" db="EMBL/GenBank/DDBJ databases">
        <authorList>
            <person name="Sun Q."/>
            <person name="Zhou Y."/>
        </authorList>
    </citation>
    <scope>NUCLEOTIDE SEQUENCE</scope>
    <source>
        <strain evidence="8">CGMCC 1.15320</strain>
    </source>
</reference>
<feature type="transmembrane region" description="Helical" evidence="6">
    <location>
        <begin position="210"/>
        <end position="230"/>
    </location>
</feature>
<sequence length="306" mass="33121">MSPNLRGALLLCVATAGYTINDIFMKVALQSLPLGQILFIRSLMTAALLVILFGRVFKTTQFRLLLHPAAIARISGEIATTFFFLMGLMHLPLAFATSIHQALPLIITIGAAFFFSEKVGWRRWCAVSVGFIGVLIIVRPGLEGFNVWSISALCAVLSAAMRDLVTRKVPKELHASTVSLTTTTALAIFGLVSIAIAPSGSWQPMETSDLGHMLGAAVAMMIGYQAIFSALRIGELSFMAPFRYTGLLWATLFGYLVFADVPDQLTILGSTLVIASGLYTLYRERKVSRSLPIVKSTSPEMAPDGL</sequence>
<name>A0A916VZG3_9HYPH</name>
<keyword evidence="4 6" id="KW-1133">Transmembrane helix</keyword>